<evidence type="ECO:0000256" key="8">
    <source>
        <dbReference type="ARBA" id="ARBA00022994"/>
    </source>
</evidence>
<dbReference type="GO" id="GO:0006730">
    <property type="term" value="P:one-carbon metabolic process"/>
    <property type="evidence" value="ECO:0007669"/>
    <property type="project" value="UniProtKB-UniRule"/>
</dbReference>
<dbReference type="PATRIC" id="fig|66851.6.peg.2032"/>
<dbReference type="Pfam" id="PF04208">
    <property type="entry name" value="MtrA"/>
    <property type="match status" value="1"/>
</dbReference>
<dbReference type="InterPro" id="IPR005778">
    <property type="entry name" value="MtrA"/>
</dbReference>
<dbReference type="GO" id="GO:0050897">
    <property type="term" value="F:cobalt ion binding"/>
    <property type="evidence" value="ECO:0007669"/>
    <property type="project" value="InterPro"/>
</dbReference>
<comment type="cofactor">
    <cofactor evidence="11">
        <name>5-hydroxybenzimidazolylcob(I)amide</name>
        <dbReference type="ChEBI" id="CHEBI:60494"/>
    </cofactor>
    <text evidence="11">Binds 1 5-hydroxybenzimidazolylcobamide group.</text>
</comment>
<evidence type="ECO:0000256" key="11">
    <source>
        <dbReference type="HAMAP-Rule" id="MF_01093"/>
    </source>
</evidence>
<dbReference type="EMBL" id="LWMU01000114">
    <property type="protein sequence ID" value="KZX10532.1"/>
    <property type="molecule type" value="Genomic_DNA"/>
</dbReference>
<dbReference type="Proteomes" id="UP000077428">
    <property type="component" value="Unassembled WGS sequence"/>
</dbReference>
<sequence length="238" mass="25305">MADKKAPADGWPVISGDYIVGDPESPVAVTTLASHIEAELSGAAIAGPCKTENLGIEKVVANIISNPNIRFLILAGAEVQGHITGQSFMALHENGADPDKKKIIGATGAIPFVENVPLEGVERFQQQLEIVDLIDTEDIGTIQSKINECVEKDPGAFEEEAMVISVEGDDEEADSGEEMKVVSGETALIEARMRVINTKIDMIGAIQRNMAGNYAGKVQGIMIGLVFTLVIGALFLLF</sequence>
<comment type="caution">
    <text evidence="13">The sequence shown here is derived from an EMBL/GenBank/DDBJ whole genome shotgun (WGS) entry which is preliminary data.</text>
</comment>
<dbReference type="AlphaFoldDB" id="A0A165ZCE3"/>
<keyword evidence="14" id="KW-1185">Reference proteome</keyword>
<keyword evidence="8 11" id="KW-0484">Methanogenesis</keyword>
<keyword evidence="6 11" id="KW-1278">Translocase</keyword>
<evidence type="ECO:0000256" key="10">
    <source>
        <dbReference type="ARBA" id="ARBA00023285"/>
    </source>
</evidence>
<dbReference type="OrthoDB" id="130682at2157"/>
<keyword evidence="10 11" id="KW-0170">Cobalt</keyword>
<dbReference type="InterPro" id="IPR030688">
    <property type="entry name" value="MeTrfase_MtrA/MtxA"/>
</dbReference>
<feature type="binding site" evidence="11">
    <location>
        <position position="82"/>
    </location>
    <ligand>
        <name>5-hydroxybenzimidazolylcob(I)amide</name>
        <dbReference type="ChEBI" id="CHEBI:60494"/>
        <note>cofactor</note>
    </ligand>
</feature>
<keyword evidence="3 11" id="KW-0489">Methyltransferase</keyword>
<dbReference type="GO" id="GO:0032259">
    <property type="term" value="P:methylation"/>
    <property type="evidence" value="ECO:0007669"/>
    <property type="project" value="UniProtKB-KW"/>
</dbReference>
<dbReference type="RefSeq" id="WP_042691677.1">
    <property type="nucleotide sequence ID" value="NZ_CABMAB010000002.1"/>
</dbReference>
<protein>
    <recommendedName>
        <fullName evidence="11 12">Tetrahydromethanopterin S-methyltransferase subunit A</fullName>
        <ecNumber evidence="11 12">7.2.1.4</ecNumber>
    </recommendedName>
    <alternativeName>
        <fullName evidence="11">N5-methyltetrahydromethanopterin--coenzyme M methyltransferase subunit A</fullName>
    </alternativeName>
</protein>
<keyword evidence="7 11" id="KW-1133">Transmembrane helix</keyword>
<dbReference type="NCBIfam" id="TIGR01111">
    <property type="entry name" value="mtrA"/>
    <property type="match status" value="1"/>
</dbReference>
<evidence type="ECO:0000256" key="1">
    <source>
        <dbReference type="ARBA" id="ARBA00022475"/>
    </source>
</evidence>
<gene>
    <name evidence="11" type="primary">mtrA</name>
    <name evidence="13" type="ORF">MBORA_18630</name>
</gene>
<evidence type="ECO:0000256" key="4">
    <source>
        <dbReference type="ARBA" id="ARBA00022679"/>
    </source>
</evidence>
<feature type="transmembrane region" description="Helical" evidence="11">
    <location>
        <begin position="218"/>
        <end position="237"/>
    </location>
</feature>
<comment type="catalytic activity">
    <reaction evidence="11">
        <text>5-methyl-5,6,7,8-tetrahydromethanopterin + coenzyme M + 2 Na(+)(in) = 5,6,7,8-tetrahydromethanopterin + methyl-coenzyme M + 2 Na(+)(out)</text>
        <dbReference type="Rhea" id="RHEA:53492"/>
        <dbReference type="ChEBI" id="CHEBI:29101"/>
        <dbReference type="ChEBI" id="CHEBI:58103"/>
        <dbReference type="ChEBI" id="CHEBI:58116"/>
        <dbReference type="ChEBI" id="CHEBI:58286"/>
        <dbReference type="ChEBI" id="CHEBI:58319"/>
        <dbReference type="EC" id="7.2.1.4"/>
    </reaction>
</comment>
<evidence type="ECO:0000313" key="13">
    <source>
        <dbReference type="EMBL" id="KZX10532.1"/>
    </source>
</evidence>
<evidence type="ECO:0000256" key="12">
    <source>
        <dbReference type="NCBIfam" id="TIGR01111"/>
    </source>
</evidence>
<dbReference type="GO" id="GO:0019386">
    <property type="term" value="P:methanogenesis, from carbon dioxide"/>
    <property type="evidence" value="ECO:0007669"/>
    <property type="project" value="UniProtKB-UniRule"/>
</dbReference>
<dbReference type="GO" id="GO:0030269">
    <property type="term" value="F:tetrahydromethanopterin S-methyltransferase activity"/>
    <property type="evidence" value="ECO:0007669"/>
    <property type="project" value="UniProtKB-UniRule"/>
</dbReference>
<evidence type="ECO:0000256" key="6">
    <source>
        <dbReference type="ARBA" id="ARBA00022967"/>
    </source>
</evidence>
<dbReference type="PIRSF" id="PIRSF009452">
    <property type="entry name" value="MtrA_MtxA"/>
    <property type="match status" value="1"/>
</dbReference>
<dbReference type="GO" id="GO:0005886">
    <property type="term" value="C:plasma membrane"/>
    <property type="evidence" value="ECO:0007669"/>
    <property type="project" value="UniProtKB-SubCell"/>
</dbReference>
<keyword evidence="4 11" id="KW-0808">Transferase</keyword>
<keyword evidence="5 11" id="KW-0812">Transmembrane</keyword>
<dbReference type="UniPathway" id="UPA00640">
    <property type="reaction ID" value="UER00698"/>
</dbReference>
<dbReference type="STRING" id="66851.MBORA_18630"/>
<evidence type="ECO:0000256" key="3">
    <source>
        <dbReference type="ARBA" id="ARBA00022603"/>
    </source>
</evidence>
<dbReference type="NCBIfam" id="NF002126">
    <property type="entry name" value="PRK00964.1-4"/>
    <property type="match status" value="1"/>
</dbReference>
<comment type="similarity">
    <text evidence="11">Belongs to the MtrA family.</text>
</comment>
<evidence type="ECO:0000256" key="5">
    <source>
        <dbReference type="ARBA" id="ARBA00022692"/>
    </source>
</evidence>
<keyword evidence="2 11" id="KW-0554">One-carbon metabolism</keyword>
<proteinExistence type="inferred from homology"/>
<name>A0A165ZCE3_METOA</name>
<keyword evidence="9 11" id="KW-0472">Membrane</keyword>
<evidence type="ECO:0000313" key="14">
    <source>
        <dbReference type="Proteomes" id="UP000077428"/>
    </source>
</evidence>
<comment type="subunit">
    <text evidence="11">The complex is composed of 8 subunits; MtrA, MtrB, MtrC, MtrD, MtrE, MtrF, MtrG and MtrH.</text>
</comment>
<dbReference type="HAMAP" id="MF_01093">
    <property type="entry name" value="MtrA"/>
    <property type="match status" value="1"/>
</dbReference>
<comment type="function">
    <text evidence="11">Part of a complex that catalyzes the formation of methyl-coenzyme M and tetrahydromethanopterin from coenzyme M and methyl-tetrahydromethanopterin. This is an energy-conserving, sodium-ion translocating step.</text>
</comment>
<evidence type="ECO:0000256" key="7">
    <source>
        <dbReference type="ARBA" id="ARBA00022989"/>
    </source>
</evidence>
<accession>A0A165ZCE3</accession>
<organism evidence="13 14">
    <name type="scientific">Methanobrevibacter oralis</name>
    <dbReference type="NCBI Taxonomy" id="66851"/>
    <lineage>
        <taxon>Archaea</taxon>
        <taxon>Methanobacteriati</taxon>
        <taxon>Methanobacteriota</taxon>
        <taxon>Methanomada group</taxon>
        <taxon>Methanobacteria</taxon>
        <taxon>Methanobacteriales</taxon>
        <taxon>Methanobacteriaceae</taxon>
        <taxon>Methanobrevibacter</taxon>
    </lineage>
</organism>
<comment type="pathway">
    <text evidence="11">One-carbon metabolism; methanogenesis from CO(2); methyl-coenzyme M from 5,10-methylene-5,6,7,8-tetrahydromethanopterin: step 2/2.</text>
</comment>
<dbReference type="EC" id="7.2.1.4" evidence="11 12"/>
<keyword evidence="1 11" id="KW-1003">Cell membrane</keyword>
<dbReference type="PIRSF" id="PIRSF500207">
    <property type="entry name" value="MtrA"/>
    <property type="match status" value="1"/>
</dbReference>
<reference evidence="14" key="1">
    <citation type="journal article" date="2016" name="Genome Announc.">
        <title>Draft Genome Sequences of Methanobrevibacter curvatus DSM11111, Methanobrevibacter cuticularis DSM11139, Methanobrevibacter filiformis DSM11501, and Methanobrevibacter oralis DSM7256.</title>
        <authorList>
            <person name="Poehlein A."/>
            <person name="Seedorf H."/>
        </authorList>
    </citation>
    <scope>NUCLEOTIDE SEQUENCE [LARGE SCALE GENOMIC DNA]</scope>
    <source>
        <strain evidence="14">DSM 7256 / JCM 30027 / ZR</strain>
    </source>
</reference>
<evidence type="ECO:0000256" key="2">
    <source>
        <dbReference type="ARBA" id="ARBA00022563"/>
    </source>
</evidence>
<evidence type="ECO:0000256" key="9">
    <source>
        <dbReference type="ARBA" id="ARBA00023136"/>
    </source>
</evidence>
<comment type="subcellular location">
    <subcellularLocation>
        <location evidence="11">Cell membrane</location>
        <topology evidence="11">Single-pass membrane protein</topology>
    </subcellularLocation>
</comment>